<dbReference type="AlphaFoldDB" id="A0A5J5IEB1"/>
<keyword evidence="4" id="KW-1185">Reference proteome</keyword>
<evidence type="ECO:0000313" key="3">
    <source>
        <dbReference type="EMBL" id="KAA9037188.1"/>
    </source>
</evidence>
<name>A0A5J5IEB1_9BACT</name>
<organism evidence="3 4">
    <name type="scientific">Ginsengibacter hankyongi</name>
    <dbReference type="NCBI Taxonomy" id="2607284"/>
    <lineage>
        <taxon>Bacteria</taxon>
        <taxon>Pseudomonadati</taxon>
        <taxon>Bacteroidota</taxon>
        <taxon>Chitinophagia</taxon>
        <taxon>Chitinophagales</taxon>
        <taxon>Chitinophagaceae</taxon>
        <taxon>Ginsengibacter</taxon>
    </lineage>
</organism>
<evidence type="ECO:0000256" key="2">
    <source>
        <dbReference type="SAM" id="SignalP"/>
    </source>
</evidence>
<evidence type="ECO:0000313" key="4">
    <source>
        <dbReference type="Proteomes" id="UP000326903"/>
    </source>
</evidence>
<feature type="compositionally biased region" description="Polar residues" evidence="1">
    <location>
        <begin position="159"/>
        <end position="184"/>
    </location>
</feature>
<reference evidence="3 4" key="1">
    <citation type="submission" date="2019-09" db="EMBL/GenBank/DDBJ databases">
        <title>Draft genome sequence of Ginsengibacter sp. BR5-29.</title>
        <authorList>
            <person name="Im W.-T."/>
        </authorList>
    </citation>
    <scope>NUCLEOTIDE SEQUENCE [LARGE SCALE GENOMIC DNA]</scope>
    <source>
        <strain evidence="3 4">BR5-29</strain>
    </source>
</reference>
<evidence type="ECO:0000256" key="1">
    <source>
        <dbReference type="SAM" id="MobiDB-lite"/>
    </source>
</evidence>
<protein>
    <submittedName>
        <fullName evidence="3">Uncharacterized protein</fullName>
    </submittedName>
</protein>
<comment type="caution">
    <text evidence="3">The sequence shown here is derived from an EMBL/GenBank/DDBJ whole genome shotgun (WGS) entry which is preliminary data.</text>
</comment>
<sequence>MYKIVRILLAVFFISFSIQGFSQDTEKSEHPLLDKYYPQAQKPKPDTNKAITNQIQPVYQVKPTPSARNISSPTKKPVLTATIIPADTMSEKPAPATKIVPAVTNTTAITAPVADVSTVSGPSNKPAINKQDTITAKLPVQRIVQPQRAPTQPYMDTRLGSSTPQYDTWKKNNNGAGSVTTSPK</sequence>
<dbReference type="EMBL" id="VYQF01000006">
    <property type="protein sequence ID" value="KAA9037188.1"/>
    <property type="molecule type" value="Genomic_DNA"/>
</dbReference>
<dbReference type="RefSeq" id="WP_150416116.1">
    <property type="nucleotide sequence ID" value="NZ_VYQF01000006.1"/>
</dbReference>
<dbReference type="Proteomes" id="UP000326903">
    <property type="component" value="Unassembled WGS sequence"/>
</dbReference>
<accession>A0A5J5IEB1</accession>
<feature type="signal peptide" evidence="2">
    <location>
        <begin position="1"/>
        <end position="22"/>
    </location>
</feature>
<feature type="region of interest" description="Disordered" evidence="1">
    <location>
        <begin position="146"/>
        <end position="184"/>
    </location>
</feature>
<proteinExistence type="predicted"/>
<feature type="chain" id="PRO_5023943136" evidence="2">
    <location>
        <begin position="23"/>
        <end position="184"/>
    </location>
</feature>
<keyword evidence="2" id="KW-0732">Signal</keyword>
<gene>
    <name evidence="3" type="ORF">FW778_17320</name>
</gene>